<dbReference type="Proteomes" id="UP000661012">
    <property type="component" value="Unassembled WGS sequence"/>
</dbReference>
<gene>
    <name evidence="2" type="ORF">EpCFBP13511_20615</name>
    <name evidence="1" type="ORF">IFT93_10375</name>
</gene>
<dbReference type="AlphaFoldDB" id="A0A3S5GSM0"/>
<evidence type="ECO:0000313" key="4">
    <source>
        <dbReference type="Proteomes" id="UP000661012"/>
    </source>
</evidence>
<evidence type="ECO:0000313" key="2">
    <source>
        <dbReference type="EMBL" id="TKJ85134.1"/>
    </source>
</evidence>
<keyword evidence="1" id="KW-0238">DNA-binding</keyword>
<dbReference type="InterPro" id="IPR036388">
    <property type="entry name" value="WH-like_DNA-bd_sf"/>
</dbReference>
<dbReference type="RefSeq" id="WP_062749378.1">
    <property type="nucleotide sequence ID" value="NZ_CP022725.1"/>
</dbReference>
<dbReference type="SUPFAM" id="SSF46955">
    <property type="entry name" value="Putative DNA-binding domain"/>
    <property type="match status" value="1"/>
</dbReference>
<sequence length="116" mass="13186">MKKDWLTPEELAQQTGFSRQTINKWVKKENWTTAPKPGVQGGKARMIHIDERVKVFLKSTRHAAEPHAQYRVNQNSLPALLITSLQQLSNDEQDKLAAMLLREGIQGILQRLGISN</sequence>
<comment type="caution">
    <text evidence="2">The sequence shown here is derived from an EMBL/GenBank/DDBJ whole genome shotgun (WGS) entry which is preliminary data.</text>
</comment>
<dbReference type="InterPro" id="IPR010749">
    <property type="entry name" value="YfeC-like"/>
</dbReference>
<protein>
    <submittedName>
        <fullName evidence="1">DNA-binding transcriptional regulator</fullName>
    </submittedName>
</protein>
<dbReference type="EMBL" id="JACYNN010000005">
    <property type="protein sequence ID" value="MBD8106823.1"/>
    <property type="molecule type" value="Genomic_DNA"/>
</dbReference>
<reference evidence="2 3" key="1">
    <citation type="journal article" date="2019" name="Sci. Rep.">
        <title>Differences in resource use lead to coexistence of seed-transmitted microbial populations.</title>
        <authorList>
            <person name="Torres-Cortes G."/>
            <person name="Garcia B.J."/>
            <person name="Compant S."/>
            <person name="Rezki S."/>
            <person name="Jones P."/>
            <person name="Preveaux A."/>
            <person name="Briand M."/>
            <person name="Roulet A."/>
            <person name="Bouchez O."/>
            <person name="Jacobson D."/>
            <person name="Barret M."/>
        </authorList>
    </citation>
    <scope>NUCLEOTIDE SEQUENCE [LARGE SCALE GENOMIC DNA]</scope>
    <source>
        <strain evidence="2 3">CFBP13511</strain>
    </source>
</reference>
<dbReference type="KEGG" id="epe:CI789_02080"/>
<dbReference type="STRING" id="1219360.GCA_001571305_04425"/>
<organism evidence="2 3">
    <name type="scientific">Erwinia persicina</name>
    <dbReference type="NCBI Taxonomy" id="55211"/>
    <lineage>
        <taxon>Bacteria</taxon>
        <taxon>Pseudomonadati</taxon>
        <taxon>Pseudomonadota</taxon>
        <taxon>Gammaproteobacteria</taxon>
        <taxon>Enterobacterales</taxon>
        <taxon>Erwiniaceae</taxon>
        <taxon>Erwinia</taxon>
    </lineage>
</organism>
<keyword evidence="4" id="KW-1185">Reference proteome</keyword>
<dbReference type="GO" id="GO:0003677">
    <property type="term" value="F:DNA binding"/>
    <property type="evidence" value="ECO:0007669"/>
    <property type="project" value="UniProtKB-KW"/>
</dbReference>
<dbReference type="Gene3D" id="1.10.10.10">
    <property type="entry name" value="Winged helix-like DNA-binding domain superfamily/Winged helix DNA-binding domain"/>
    <property type="match status" value="1"/>
</dbReference>
<evidence type="ECO:0000313" key="1">
    <source>
        <dbReference type="EMBL" id="MBD8106823.1"/>
    </source>
</evidence>
<name>A0A3S5GSM0_9GAMM</name>
<dbReference type="Pfam" id="PF07037">
    <property type="entry name" value="YfeC-like"/>
    <property type="match status" value="1"/>
</dbReference>
<dbReference type="InterPro" id="IPR009061">
    <property type="entry name" value="DNA-bd_dom_put_sf"/>
</dbReference>
<proteinExistence type="predicted"/>
<accession>A0A3S5GSM0</accession>
<dbReference type="GeneID" id="67475754"/>
<reference evidence="1 4" key="2">
    <citation type="journal article" date="2020" name="FEMS Microbiol. Ecol.">
        <title>Temporal dynamics of bacterial communities during seed development and maturation.</title>
        <authorList>
            <person name="Chesneau G."/>
            <person name="Torres-Cortes G."/>
            <person name="Briand M."/>
            <person name="Darrasse A."/>
            <person name="Preveaux A."/>
            <person name="Marais C."/>
            <person name="Jacques M.A."/>
            <person name="Shade A."/>
            <person name="Barret M."/>
        </authorList>
    </citation>
    <scope>NUCLEOTIDE SEQUENCE [LARGE SCALE GENOMIC DNA]</scope>
    <source>
        <strain evidence="1 4">CFBP13732</strain>
    </source>
</reference>
<evidence type="ECO:0000313" key="3">
    <source>
        <dbReference type="Proteomes" id="UP000306393"/>
    </source>
</evidence>
<dbReference type="OrthoDB" id="6538337at2"/>
<dbReference type="Proteomes" id="UP000306393">
    <property type="component" value="Unassembled WGS sequence"/>
</dbReference>
<dbReference type="EMBL" id="QGAC01000024">
    <property type="protein sequence ID" value="TKJ85134.1"/>
    <property type="molecule type" value="Genomic_DNA"/>
</dbReference>